<feature type="region of interest" description="Disordered" evidence="1">
    <location>
        <begin position="510"/>
        <end position="537"/>
    </location>
</feature>
<proteinExistence type="predicted"/>
<protein>
    <submittedName>
        <fullName evidence="3">Vancomycin resistance protein YoaR, contains peptidoglycan-binding and VanW domains</fullName>
    </submittedName>
</protein>
<keyword evidence="4" id="KW-1185">Reference proteome</keyword>
<dbReference type="Proteomes" id="UP001139493">
    <property type="component" value="Unassembled WGS sequence"/>
</dbReference>
<sequence>MTPPEQSGAPRAPHQPAPPSIRPAKPARAQAERPDGASPAASPNEPAATPTTPAAPVRPAVASKRPGGDAPTAVPGRSAASAASADEPPSTPSQTGPDPVAVLQTVVNELATPAAKAAPPKNGYTPRVFAFERPPKMADGGTPGAAESGGPGSGATGAGAPGAGASGAGVSGGAASGEKGAASAGAGASAAAAGAAVAGAAASSATPNAPSPAAGTPAAQGPAAQSPAAQDLAAEKPAAAAPAPVSPAAEKAGAGSTDAEKVGAESTTAENTGGENTGAGNPAANLPGQNPAAQPPAAQNPAARPPAEQAPAAQTPAAPAPADRKPAAPASASTSAAAVPADQQSAQKGAAPASGAEPAGDAPADAPSPVKQPASAAGAAAAGIAAASAASPSAPAPGAATQPAGSTPPGPRNPAAGSTPPGPGNPAAGPTPPEPVAGRTPTAPQAPTGQVPPTPAGQAPPSVPPRSLIPPTAPGAVPPSGPDAPAEAGGSSFLKPLTGAIQRVSRWAPVNPGAAPAASAQGPAGPGGPAGGPDGPGAPDAGFYGLAGDGAPSRGPKIALFAVLAVVVLFGAYALTAWGLSDRVPRETTVAGVDVGGMSRAEAASALTEQLGPRVTEPIALTAGEGKAQLSPEPSGLAVDAEGTAAELTGFSLSPVRMWAHMFGGSDEELLLDIDTEKFDAAVAGLEESLAVEPVDGTVSFVDGQPAKTDAKDGSRIVASETSRIITERWLRSEGPFDLPVETVEPAVTQQETDESFAVAQKVVSGPVTVAVGGQNPVLTPDVLAGLVRFEQREGALVTIVDRKAAVAAIVDGTTNLLEVPDDAHFEFVGGKPTVVEGKTGTTLDPAETGKAVRIAATSDDRETSVELVEQSPEETVESLQALGVKEVVSEFSTPLTNEPVRTQNLVRGAQMVTGNLIKPGETFSLLEALAPITLENGYFDAGVVEDGKHVEAVGGGLSQMATTSFNAGFFAGFDDIEHHAHSFWFPRYPAGREATIYVGAKDMKFRNDTPYGAVMQAFVSNGQLTVRIWSTKHYTVQESTSPKRNIVPKTTIHDSSAGCQPYPGGEDGFSVTISRKVLHDGKVVKENSFNHSYNPDNPVVCDGSKGSDG</sequence>
<feature type="domain" description="YoaR-like putative peptidoglycan binding" evidence="2">
    <location>
        <begin position="797"/>
        <end position="861"/>
    </location>
</feature>
<dbReference type="InterPro" id="IPR022029">
    <property type="entry name" value="YoaR-like_PG-bd"/>
</dbReference>
<feature type="compositionally biased region" description="Low complexity" evidence="1">
    <location>
        <begin position="111"/>
        <end position="121"/>
    </location>
</feature>
<dbReference type="PANTHER" id="PTHR35788">
    <property type="entry name" value="EXPORTED PROTEIN-RELATED"/>
    <property type="match status" value="1"/>
</dbReference>
<dbReference type="PANTHER" id="PTHR35788:SF1">
    <property type="entry name" value="EXPORTED PROTEIN"/>
    <property type="match status" value="1"/>
</dbReference>
<dbReference type="Pfam" id="PF12229">
    <property type="entry name" value="PG_binding_4"/>
    <property type="match status" value="1"/>
</dbReference>
<feature type="compositionally biased region" description="Low complexity" evidence="1">
    <location>
        <begin position="350"/>
        <end position="405"/>
    </location>
</feature>
<feature type="compositionally biased region" description="Pro residues" evidence="1">
    <location>
        <begin position="420"/>
        <end position="435"/>
    </location>
</feature>
<feature type="compositionally biased region" description="Low complexity" evidence="1">
    <location>
        <begin position="264"/>
        <end position="341"/>
    </location>
</feature>
<evidence type="ECO:0000313" key="4">
    <source>
        <dbReference type="Proteomes" id="UP001139493"/>
    </source>
</evidence>
<dbReference type="InterPro" id="IPR007391">
    <property type="entry name" value="Vancomycin_resist_VanW"/>
</dbReference>
<evidence type="ECO:0000259" key="2">
    <source>
        <dbReference type="Pfam" id="PF12229"/>
    </source>
</evidence>
<accession>A0A9X2G385</accession>
<feature type="region of interest" description="Disordered" evidence="1">
    <location>
        <begin position="1"/>
        <end position="493"/>
    </location>
</feature>
<comment type="caution">
    <text evidence="3">The sequence shown here is derived from an EMBL/GenBank/DDBJ whole genome shotgun (WGS) entry which is preliminary data.</text>
</comment>
<reference evidence="3" key="1">
    <citation type="submission" date="2022-06" db="EMBL/GenBank/DDBJ databases">
        <title>Genomic Encyclopedia of Archaeal and Bacterial Type Strains, Phase II (KMG-II): from individual species to whole genera.</title>
        <authorList>
            <person name="Goeker M."/>
        </authorList>
    </citation>
    <scope>NUCLEOTIDE SEQUENCE</scope>
    <source>
        <strain evidence="3">DSM 26652</strain>
    </source>
</reference>
<feature type="compositionally biased region" description="Low complexity" evidence="1">
    <location>
        <begin position="510"/>
        <end position="523"/>
    </location>
</feature>
<feature type="compositionally biased region" description="Pro residues" evidence="1">
    <location>
        <begin position="461"/>
        <end position="482"/>
    </location>
</feature>
<dbReference type="RefSeq" id="WP_253837850.1">
    <property type="nucleotide sequence ID" value="NZ_JAMTCS010000011.1"/>
</dbReference>
<feature type="compositionally biased region" description="Low complexity" evidence="1">
    <location>
        <begin position="176"/>
        <end position="252"/>
    </location>
</feature>
<feature type="compositionally biased region" description="Gly residues" evidence="1">
    <location>
        <begin position="141"/>
        <end position="175"/>
    </location>
</feature>
<evidence type="ECO:0000256" key="1">
    <source>
        <dbReference type="SAM" id="MobiDB-lite"/>
    </source>
</evidence>
<evidence type="ECO:0000313" key="3">
    <source>
        <dbReference type="EMBL" id="MCP2266242.1"/>
    </source>
</evidence>
<gene>
    <name evidence="3" type="ORF">APR03_003607</name>
</gene>
<dbReference type="EMBL" id="JAMTCS010000011">
    <property type="protein sequence ID" value="MCP2266242.1"/>
    <property type="molecule type" value="Genomic_DNA"/>
</dbReference>
<feature type="compositionally biased region" description="Gly residues" evidence="1">
    <location>
        <begin position="524"/>
        <end position="535"/>
    </location>
</feature>
<name>A0A9X2G385_9MICO</name>
<dbReference type="AlphaFoldDB" id="A0A9X2G385"/>
<dbReference type="Pfam" id="PF04294">
    <property type="entry name" value="VanW"/>
    <property type="match status" value="1"/>
</dbReference>
<feature type="compositionally biased region" description="Low complexity" evidence="1">
    <location>
        <begin position="37"/>
        <end position="63"/>
    </location>
</feature>
<organism evidence="3 4">
    <name type="scientific">Promicromonospora thailandica</name>
    <dbReference type="NCBI Taxonomy" id="765201"/>
    <lineage>
        <taxon>Bacteria</taxon>
        <taxon>Bacillati</taxon>
        <taxon>Actinomycetota</taxon>
        <taxon>Actinomycetes</taxon>
        <taxon>Micrococcales</taxon>
        <taxon>Promicromonosporaceae</taxon>
        <taxon>Promicromonospora</taxon>
    </lineage>
</organism>
<dbReference type="InterPro" id="IPR052913">
    <property type="entry name" value="Glycopeptide_resist_protein"/>
</dbReference>